<keyword evidence="3" id="KW-0949">S-adenosyl-L-methionine</keyword>
<organism evidence="4 5">
    <name type="scientific">Hucho hucho</name>
    <name type="common">huchen</name>
    <dbReference type="NCBI Taxonomy" id="62062"/>
    <lineage>
        <taxon>Eukaryota</taxon>
        <taxon>Metazoa</taxon>
        <taxon>Chordata</taxon>
        <taxon>Craniata</taxon>
        <taxon>Vertebrata</taxon>
        <taxon>Euteleostomi</taxon>
        <taxon>Actinopterygii</taxon>
        <taxon>Neopterygii</taxon>
        <taxon>Teleostei</taxon>
        <taxon>Protacanthopterygii</taxon>
        <taxon>Salmoniformes</taxon>
        <taxon>Salmonidae</taxon>
        <taxon>Salmoninae</taxon>
        <taxon>Hucho</taxon>
    </lineage>
</organism>
<proteinExistence type="predicted"/>
<dbReference type="STRING" id="62062.ENSHHUP00000076930"/>
<dbReference type="GO" id="GO:0032259">
    <property type="term" value="P:methylation"/>
    <property type="evidence" value="ECO:0007669"/>
    <property type="project" value="UniProtKB-KW"/>
</dbReference>
<dbReference type="AlphaFoldDB" id="A0A4W5QSR0"/>
<dbReference type="GO" id="GO:0008757">
    <property type="term" value="F:S-adenosylmethionine-dependent methyltransferase activity"/>
    <property type="evidence" value="ECO:0007669"/>
    <property type="project" value="TreeGrafter"/>
</dbReference>
<name>A0A4W5QSR0_9TELE</name>
<keyword evidence="2" id="KW-0808">Transferase</keyword>
<reference evidence="4" key="2">
    <citation type="submission" date="2025-08" db="UniProtKB">
        <authorList>
            <consortium name="Ensembl"/>
        </authorList>
    </citation>
    <scope>IDENTIFICATION</scope>
</reference>
<dbReference type="Ensembl" id="ENSHHUT00000079428.1">
    <property type="protein sequence ID" value="ENSHHUP00000076930.1"/>
    <property type="gene ID" value="ENSHHUG00000044988.1"/>
</dbReference>
<keyword evidence="5" id="KW-1185">Reference proteome</keyword>
<dbReference type="InterPro" id="IPR052190">
    <property type="entry name" value="Euk-Arch_PrmC-MTase"/>
</dbReference>
<evidence type="ECO:0000256" key="1">
    <source>
        <dbReference type="ARBA" id="ARBA00022603"/>
    </source>
</evidence>
<dbReference type="PANTHER" id="PTHR45875:SF1">
    <property type="entry name" value="METHYLTRANSFERASE N6AMT1"/>
    <property type="match status" value="1"/>
</dbReference>
<sequence>HPCGPFTDVYEPAEDSFPLIDAIEQDADRLKKISCTDVNPAADQCTLETSCCNGVSLQPIITDLRHTLGMFIFLFQD</sequence>
<evidence type="ECO:0000256" key="2">
    <source>
        <dbReference type="ARBA" id="ARBA00022679"/>
    </source>
</evidence>
<reference evidence="4" key="3">
    <citation type="submission" date="2025-09" db="UniProtKB">
        <authorList>
            <consortium name="Ensembl"/>
        </authorList>
    </citation>
    <scope>IDENTIFICATION</scope>
</reference>
<dbReference type="Proteomes" id="UP000314982">
    <property type="component" value="Unassembled WGS sequence"/>
</dbReference>
<evidence type="ECO:0000256" key="3">
    <source>
        <dbReference type="ARBA" id="ARBA00022691"/>
    </source>
</evidence>
<dbReference type="GO" id="GO:0035657">
    <property type="term" value="C:eRF1 methyltransferase complex"/>
    <property type="evidence" value="ECO:0007669"/>
    <property type="project" value="TreeGrafter"/>
</dbReference>
<dbReference type="PANTHER" id="PTHR45875">
    <property type="entry name" value="METHYLTRANSFERASE N6AMT1"/>
    <property type="match status" value="1"/>
</dbReference>
<dbReference type="GO" id="GO:0008276">
    <property type="term" value="F:protein methyltransferase activity"/>
    <property type="evidence" value="ECO:0007669"/>
    <property type="project" value="TreeGrafter"/>
</dbReference>
<evidence type="ECO:0000313" key="4">
    <source>
        <dbReference type="Ensembl" id="ENSHHUP00000076930.1"/>
    </source>
</evidence>
<evidence type="ECO:0000313" key="5">
    <source>
        <dbReference type="Proteomes" id="UP000314982"/>
    </source>
</evidence>
<accession>A0A4W5QSR0</accession>
<keyword evidence="1" id="KW-0489">Methyltransferase</keyword>
<protein>
    <submittedName>
        <fullName evidence="4">Uncharacterized protein</fullName>
    </submittedName>
</protein>
<reference evidence="5" key="1">
    <citation type="submission" date="2018-06" db="EMBL/GenBank/DDBJ databases">
        <title>Genome assembly of Danube salmon.</title>
        <authorList>
            <person name="Macqueen D.J."/>
            <person name="Gundappa M.K."/>
        </authorList>
    </citation>
    <scope>NUCLEOTIDE SEQUENCE [LARGE SCALE GENOMIC DNA]</scope>
</reference>